<keyword evidence="2" id="KW-1185">Reference proteome</keyword>
<dbReference type="Proteomes" id="UP000017657">
    <property type="component" value="Segment"/>
</dbReference>
<dbReference type="KEGG" id="vg:17959298"/>
<gene>
    <name evidence="1" type="ORF">Spock_272</name>
</gene>
<sequence length="78" mass="9451">MKDVFTRLKEENKEFIVPESAIIKGSQLKDLSNNELLHYYEKLERWISKGWKHEGRYILQDYTRYEILDRMKGANNND</sequence>
<dbReference type="GeneID" id="17959298"/>
<organism evidence="1 2">
    <name type="scientific">Bacillus phage Spock</name>
    <dbReference type="NCBI Taxonomy" id="1406791"/>
    <lineage>
        <taxon>Viruses</taxon>
        <taxon>Duplodnaviria</taxon>
        <taxon>Heunggongvirae</taxon>
        <taxon>Uroviricota</taxon>
        <taxon>Caudoviricetes</taxon>
        <taxon>Herelleviridae</taxon>
        <taxon>Bastillevirinae</taxon>
        <taxon>Bequatrovirus</taxon>
        <taxon>Bequatrovirus spock</taxon>
    </lineage>
</organism>
<dbReference type="EMBL" id="KF669662">
    <property type="protein sequence ID" value="AGY48672.1"/>
    <property type="molecule type" value="Genomic_DNA"/>
</dbReference>
<name>U5Q143_9CAUD</name>
<proteinExistence type="predicted"/>
<evidence type="ECO:0000313" key="2">
    <source>
        <dbReference type="Proteomes" id="UP000017657"/>
    </source>
</evidence>
<evidence type="ECO:0000313" key="1">
    <source>
        <dbReference type="EMBL" id="AGY48672.1"/>
    </source>
</evidence>
<reference evidence="1 2" key="1">
    <citation type="journal article" date="2013" name="Genome Announc.">
        <title>Complete Genome of Bacillus thuringiensis Myophage Spock.</title>
        <authorList>
            <person name="Maroun J.W."/>
            <person name="Whitcher K.J."/>
            <person name="Chamakura K.R."/>
            <person name="Kuty Everett G.F."/>
        </authorList>
    </citation>
    <scope>NUCLEOTIDE SEQUENCE [LARGE SCALE GENOMIC DNA]</scope>
</reference>
<dbReference type="OrthoDB" id="36767at10239"/>
<dbReference type="RefSeq" id="YP_008770496.1">
    <property type="nucleotide sequence ID" value="NC_022763.1"/>
</dbReference>
<accession>U5Q143</accession>
<protein>
    <submittedName>
        <fullName evidence="1">Uncharacterized protein</fullName>
    </submittedName>
</protein>